<evidence type="ECO:0000259" key="3">
    <source>
        <dbReference type="Pfam" id="PF00561"/>
    </source>
</evidence>
<dbReference type="SUPFAM" id="SSF53474">
    <property type="entry name" value="alpha/beta-Hydrolases"/>
    <property type="match status" value="1"/>
</dbReference>
<organism evidence="4 6">
    <name type="scientific">Rotaria sordida</name>
    <dbReference type="NCBI Taxonomy" id="392033"/>
    <lineage>
        <taxon>Eukaryota</taxon>
        <taxon>Metazoa</taxon>
        <taxon>Spiralia</taxon>
        <taxon>Gnathifera</taxon>
        <taxon>Rotifera</taxon>
        <taxon>Eurotatoria</taxon>
        <taxon>Bdelloidea</taxon>
        <taxon>Philodinida</taxon>
        <taxon>Philodinidae</taxon>
        <taxon>Rotaria</taxon>
    </lineage>
</organism>
<dbReference type="EMBL" id="CAJOBD010000979">
    <property type="protein sequence ID" value="CAF3743898.1"/>
    <property type="molecule type" value="Genomic_DNA"/>
</dbReference>
<dbReference type="EMBL" id="CAJNOT010000830">
    <property type="protein sequence ID" value="CAF1090185.1"/>
    <property type="molecule type" value="Genomic_DNA"/>
</dbReference>
<dbReference type="Pfam" id="PF00561">
    <property type="entry name" value="Abhydrolase_1"/>
    <property type="match status" value="1"/>
</dbReference>
<dbReference type="PRINTS" id="PR00412">
    <property type="entry name" value="EPOXHYDRLASE"/>
</dbReference>
<keyword evidence="1" id="KW-0378">Hydrolase</keyword>
<gene>
    <name evidence="5" type="ORF">JBS370_LOCUS12168</name>
    <name evidence="4" type="ORF">ZHD862_LOCUS17047</name>
</gene>
<sequence length="237" mass="27388">MVDHFIALLDHLHLDKVIVVGHDWGTAPANRFVLYHPERTLGLVLISGGYRPPAEFNLDQALEVAKKVLGYENIGYFKFFESDDAATIIENNADSFIDLVYASDPTLWKTDFAPVGKFREWLTKGRKTTRASFMTEDDYKNLRQHLLEGMQPKLNWYKAAIENINRKDEKNFDSTIKCPVLFFGGMKDAICLPMLYANQKQYIADLETVEIDAGHWIMEEKPDEINRSIEQWIKRIV</sequence>
<accession>A0A814NE11</accession>
<evidence type="ECO:0000256" key="1">
    <source>
        <dbReference type="ARBA" id="ARBA00022801"/>
    </source>
</evidence>
<dbReference type="Gene3D" id="3.40.50.1820">
    <property type="entry name" value="alpha/beta hydrolase"/>
    <property type="match status" value="1"/>
</dbReference>
<protein>
    <recommendedName>
        <fullName evidence="3">AB hydrolase-1 domain-containing protein</fullName>
    </recommendedName>
</protein>
<dbReference type="InterPro" id="IPR000639">
    <property type="entry name" value="Epox_hydrolase-like"/>
</dbReference>
<dbReference type="InterPro" id="IPR000073">
    <property type="entry name" value="AB_hydrolase_1"/>
</dbReference>
<dbReference type="InterPro" id="IPR029058">
    <property type="entry name" value="AB_hydrolase_fold"/>
</dbReference>
<evidence type="ECO:0000313" key="5">
    <source>
        <dbReference type="EMBL" id="CAF3743898.1"/>
    </source>
</evidence>
<evidence type="ECO:0000313" key="6">
    <source>
        <dbReference type="Proteomes" id="UP000663864"/>
    </source>
</evidence>
<dbReference type="Proteomes" id="UP000663864">
    <property type="component" value="Unassembled WGS sequence"/>
</dbReference>
<proteinExistence type="inferred from homology"/>
<comment type="caution">
    <text evidence="4">The sequence shown here is derived from an EMBL/GenBank/DDBJ whole genome shotgun (WGS) entry which is preliminary data.</text>
</comment>
<dbReference type="PANTHER" id="PTHR43329">
    <property type="entry name" value="EPOXIDE HYDROLASE"/>
    <property type="match status" value="1"/>
</dbReference>
<feature type="domain" description="AB hydrolase-1" evidence="3">
    <location>
        <begin position="7"/>
        <end position="222"/>
    </location>
</feature>
<reference evidence="4" key="1">
    <citation type="submission" date="2021-02" db="EMBL/GenBank/DDBJ databases">
        <authorList>
            <person name="Nowell W R."/>
        </authorList>
    </citation>
    <scope>NUCLEOTIDE SEQUENCE</scope>
</reference>
<comment type="similarity">
    <text evidence="2">Belongs to the AB hydrolase superfamily. Epoxide hydrolase family.</text>
</comment>
<dbReference type="Proteomes" id="UP000663836">
    <property type="component" value="Unassembled WGS sequence"/>
</dbReference>
<name>A0A814NE11_9BILA</name>
<evidence type="ECO:0000313" key="4">
    <source>
        <dbReference type="EMBL" id="CAF1090185.1"/>
    </source>
</evidence>
<dbReference type="AlphaFoldDB" id="A0A814NE11"/>
<evidence type="ECO:0000256" key="2">
    <source>
        <dbReference type="ARBA" id="ARBA00038334"/>
    </source>
</evidence>
<dbReference type="GO" id="GO:0004301">
    <property type="term" value="F:epoxide hydrolase activity"/>
    <property type="evidence" value="ECO:0007669"/>
    <property type="project" value="UniProtKB-ARBA"/>
</dbReference>